<dbReference type="Proteomes" id="UP000243499">
    <property type="component" value="Chromosome 5"/>
</dbReference>
<dbReference type="EMBL" id="CM008050">
    <property type="protein sequence ID" value="PVH37872.1"/>
    <property type="molecule type" value="Genomic_DNA"/>
</dbReference>
<evidence type="ECO:0000313" key="1">
    <source>
        <dbReference type="EMBL" id="PVH37872.1"/>
    </source>
</evidence>
<proteinExistence type="predicted"/>
<accession>A0A2T8IJL8</accession>
<organism evidence="1">
    <name type="scientific">Panicum hallii</name>
    <dbReference type="NCBI Taxonomy" id="206008"/>
    <lineage>
        <taxon>Eukaryota</taxon>
        <taxon>Viridiplantae</taxon>
        <taxon>Streptophyta</taxon>
        <taxon>Embryophyta</taxon>
        <taxon>Tracheophyta</taxon>
        <taxon>Spermatophyta</taxon>
        <taxon>Magnoliopsida</taxon>
        <taxon>Liliopsida</taxon>
        <taxon>Poales</taxon>
        <taxon>Poaceae</taxon>
        <taxon>PACMAD clade</taxon>
        <taxon>Panicoideae</taxon>
        <taxon>Panicodae</taxon>
        <taxon>Paniceae</taxon>
        <taxon>Panicinae</taxon>
        <taxon>Panicum</taxon>
        <taxon>Panicum sect. Panicum</taxon>
    </lineage>
</organism>
<dbReference type="Gramene" id="PVH37872">
    <property type="protein sequence ID" value="PVH37872"/>
    <property type="gene ID" value="PAHAL_5G108900"/>
</dbReference>
<sequence length="185" mass="20941">MQSSAAFSSTSITVTTSYHRASFFERISQADNFSLCGCGMDLARHSAPEMGKRGRRRDARQLLDHGDHFCCEVAQHVDAKRLRSCKAVSSCSATEGTWKCHHHTNRPYRVQTRTDEDVLLLSKSSRLPFVSVVRGMPPFGVEMLCRSNHCSIRRAAEEPTSIWPRCRHYHYGGQLTRVRQGKLTV</sequence>
<reference evidence="1" key="1">
    <citation type="submission" date="2018-04" db="EMBL/GenBank/DDBJ databases">
        <title>WGS assembly of Panicum hallii.</title>
        <authorList>
            <person name="Lovell J."/>
            <person name="Jenkins J."/>
            <person name="Lowry D."/>
            <person name="Mamidi S."/>
            <person name="Sreedasyam A."/>
            <person name="Weng X."/>
            <person name="Barry K."/>
            <person name="Bonette J."/>
            <person name="Campitelli B."/>
            <person name="Daum C."/>
            <person name="Gordon S."/>
            <person name="Gould B."/>
            <person name="Lipzen A."/>
            <person name="Macqueen A."/>
            <person name="Palacio-Mejia J."/>
            <person name="Plott C."/>
            <person name="Shakirov E."/>
            <person name="Shu S."/>
            <person name="Yoshinaga Y."/>
            <person name="Zane M."/>
            <person name="Rokhsar D."/>
            <person name="Grimwood J."/>
            <person name="Schmutz J."/>
            <person name="Juenger T."/>
        </authorList>
    </citation>
    <scope>NUCLEOTIDE SEQUENCE [LARGE SCALE GENOMIC DNA]</scope>
    <source>
        <strain evidence="1">FIL2</strain>
    </source>
</reference>
<name>A0A2T8IJL8_9POAL</name>
<dbReference type="AlphaFoldDB" id="A0A2T8IJL8"/>
<protein>
    <submittedName>
        <fullName evidence="1">Uncharacterized protein</fullName>
    </submittedName>
</protein>
<gene>
    <name evidence="1" type="ORF">PAHAL_5G108900</name>
</gene>